<evidence type="ECO:0000256" key="1">
    <source>
        <dbReference type="ARBA" id="ARBA00008061"/>
    </source>
</evidence>
<evidence type="ECO:0000256" key="8">
    <source>
        <dbReference type="ARBA" id="ARBA00029618"/>
    </source>
</evidence>
<protein>
    <recommendedName>
        <fullName evidence="7">pullulanase</fullName>
        <ecNumber evidence="7">3.2.1.41</ecNumber>
    </recommendedName>
    <alternativeName>
        <fullName evidence="8">Alpha-dextrin endo-1,6-alpha-glucosidase</fullName>
    </alternativeName>
    <alternativeName>
        <fullName evidence="9">Pullulan 6-glucanohydrolase</fullName>
    </alternativeName>
</protein>
<dbReference type="CDD" id="cd02860">
    <property type="entry name" value="E_set_Pullulanase"/>
    <property type="match status" value="1"/>
</dbReference>
<dbReference type="InterPro" id="IPR005323">
    <property type="entry name" value="CBM41_pullulanase"/>
</dbReference>
<comment type="caution">
    <text evidence="11">The sequence shown here is derived from an EMBL/GenBank/DDBJ whole genome shotgun (WGS) entry which is preliminary data.</text>
</comment>
<comment type="similarity">
    <text evidence="1">Belongs to the glycosyl hydrolase 13 family.</text>
</comment>
<proteinExistence type="inferred from homology"/>
<dbReference type="Pfam" id="PF21653">
    <property type="entry name" value="pulA_all-beta"/>
    <property type="match status" value="1"/>
</dbReference>
<dbReference type="Pfam" id="PF02922">
    <property type="entry name" value="CBM_48"/>
    <property type="match status" value="1"/>
</dbReference>
<evidence type="ECO:0000256" key="3">
    <source>
        <dbReference type="ARBA" id="ARBA00022801"/>
    </source>
</evidence>
<dbReference type="Pfam" id="PF03714">
    <property type="entry name" value="PUD"/>
    <property type="match status" value="1"/>
</dbReference>
<dbReference type="Gene3D" id="3.20.20.80">
    <property type="entry name" value="Glycosidases"/>
    <property type="match status" value="1"/>
</dbReference>
<gene>
    <name evidence="11" type="primary">pulA</name>
    <name evidence="11" type="ORF">C4B60_07305</name>
</gene>
<evidence type="ECO:0000313" key="11">
    <source>
        <dbReference type="EMBL" id="PPA70601.1"/>
    </source>
</evidence>
<dbReference type="Gene3D" id="2.60.40.10">
    <property type="entry name" value="Immunoglobulins"/>
    <property type="match status" value="1"/>
</dbReference>
<dbReference type="InterPro" id="IPR049117">
    <property type="entry name" value="pulA_all-beta"/>
</dbReference>
<accession>A0A2S5GCF9</accession>
<dbReference type="AlphaFoldDB" id="A0A2S5GCF9"/>
<dbReference type="Pfam" id="PF00128">
    <property type="entry name" value="Alpha-amylase"/>
    <property type="match status" value="1"/>
</dbReference>
<organism evidence="11 12">
    <name type="scientific">Jeotgalibacillus proteolyticus</name>
    <dbReference type="NCBI Taxonomy" id="2082395"/>
    <lineage>
        <taxon>Bacteria</taxon>
        <taxon>Bacillati</taxon>
        <taxon>Bacillota</taxon>
        <taxon>Bacilli</taxon>
        <taxon>Bacillales</taxon>
        <taxon>Caryophanaceae</taxon>
        <taxon>Jeotgalibacillus</taxon>
    </lineage>
</organism>
<dbReference type="Gene3D" id="2.60.40.1180">
    <property type="entry name" value="Golgi alpha-mannosidase II"/>
    <property type="match status" value="1"/>
</dbReference>
<evidence type="ECO:0000256" key="7">
    <source>
        <dbReference type="ARBA" id="ARBA00024062"/>
    </source>
</evidence>
<keyword evidence="2" id="KW-0732">Signal</keyword>
<keyword evidence="12" id="KW-1185">Reference proteome</keyword>
<evidence type="ECO:0000256" key="5">
    <source>
        <dbReference type="ARBA" id="ARBA00023295"/>
    </source>
</evidence>
<name>A0A2S5GCF9_9BACL</name>
<dbReference type="SUPFAM" id="SSF51445">
    <property type="entry name" value="(Trans)glycosidases"/>
    <property type="match status" value="1"/>
</dbReference>
<evidence type="ECO:0000259" key="10">
    <source>
        <dbReference type="SMART" id="SM00642"/>
    </source>
</evidence>
<evidence type="ECO:0000313" key="12">
    <source>
        <dbReference type="Proteomes" id="UP000239047"/>
    </source>
</evidence>
<dbReference type="OrthoDB" id="9761875at2"/>
<dbReference type="PANTHER" id="PTHR43002">
    <property type="entry name" value="GLYCOGEN DEBRANCHING ENZYME"/>
    <property type="match status" value="1"/>
</dbReference>
<dbReference type="CDD" id="cd11341">
    <property type="entry name" value="AmyAc_Pullulanase_LD-like"/>
    <property type="match status" value="1"/>
</dbReference>
<sequence>MYMVMIHGKQHEKSSNNPPVTGHKKVSITLHYHRYDGDYRGWNLWVWLEGQNGRMVQFKDGSPFGQTATFEMEDARGISRVGFIIRKSTQENDWASKRFDDRFITEFDENGHSEVWLMQGLEKIYHDVNEVNAAPRILSAKLNCRREIAVTTNLSFDWEHDSISLDLEGASIEEIIVSKDHSSSDLAHQLTIITNEDLSLTKAYKVTISHFGSCPVSLGDIVRTKEFDHAFGYDGELGALYSKEKTLFRLWSPVAHEADLLIYSINSDSPARYRMERGEKGTWQVEINQDLNGVSYMFRVRVGNDWIEAADPYAKAVTINGEKSVVVDLSQTNLPNWDKPSPSFNHPEDAIIYELHIRDATIHESSGAMHKGKYLGLAESGTKNADGVKTGLDHFADLGVTHIQLLPIFDFWTVDETKPETQYNWGYDPKHFNAPEGSYSLDPFSPQLRISELKTLIQAIHSRGMRVIMDVVFNHVYDVPRSSFQQLVPGYYYRYADNGVLSNGTGVGNDTASERYMMRKFIIDSLLYWAKEYKIDGFRFDLMGIHDVETMNAVRKALDEVDPSIIILGEGWELDTALPESQKASQVNAHKMPRIAHFNDSVRDHLKGNNFSDQDAGFVNGRSGCSYPVKQGITAGMSLAYDRLSYQDPCQVINYVEAHDNHTLWDKLVLTNPDAPEQDLKSMHKLATSVILLSQGIPFLHAGQEFMRTKGGDHNSYRSPDSTNKLDWDRKAEFEQEVSYVKGLIALRKSSKAFRMQTKEEIKKRLHFYPSDEHLIAYRIEAGEEENKYGSYIVVHNAHHHPVTFDLNSNGPWHVLVNGYDSGYEPLSIVKRNQIEVSRLSTFVLAKPRTV</sequence>
<evidence type="ECO:0000256" key="4">
    <source>
        <dbReference type="ARBA" id="ARBA00022837"/>
    </source>
</evidence>
<keyword evidence="4" id="KW-0106">Calcium</keyword>
<dbReference type="InterPro" id="IPR013783">
    <property type="entry name" value="Ig-like_fold"/>
</dbReference>
<dbReference type="InterPro" id="IPR004193">
    <property type="entry name" value="Glyco_hydro_13_N"/>
</dbReference>
<dbReference type="Gene3D" id="2.60.40.1110">
    <property type="match status" value="1"/>
</dbReference>
<dbReference type="GO" id="GO:0051060">
    <property type="term" value="F:pullulanase activity"/>
    <property type="evidence" value="ECO:0007669"/>
    <property type="project" value="UniProtKB-EC"/>
</dbReference>
<dbReference type="SUPFAM" id="SSF81296">
    <property type="entry name" value="E set domains"/>
    <property type="match status" value="1"/>
</dbReference>
<comment type="catalytic activity">
    <reaction evidence="6">
        <text>Hydrolysis of (1-&gt;6)-alpha-D-glucosidic linkages in pullulan, amylopectin and glycogen, and in the alpha- and beta-limit dextrins of amylopectin and glycogen.</text>
        <dbReference type="EC" id="3.2.1.41"/>
    </reaction>
</comment>
<dbReference type="CDD" id="cd10315">
    <property type="entry name" value="CBM41_pullulanase"/>
    <property type="match status" value="1"/>
</dbReference>
<dbReference type="InterPro" id="IPR006047">
    <property type="entry name" value="GH13_cat_dom"/>
</dbReference>
<dbReference type="NCBIfam" id="TIGR02104">
    <property type="entry name" value="pulA_typeI"/>
    <property type="match status" value="1"/>
</dbReference>
<evidence type="ECO:0000256" key="2">
    <source>
        <dbReference type="ARBA" id="ARBA00022729"/>
    </source>
</evidence>
<dbReference type="Gene3D" id="2.60.40.2320">
    <property type="match status" value="1"/>
</dbReference>
<dbReference type="InterPro" id="IPR011840">
    <property type="entry name" value="PulA_typeI"/>
</dbReference>
<dbReference type="EC" id="3.2.1.41" evidence="7"/>
<feature type="domain" description="Glycosyl hydrolase family 13 catalytic" evidence="10">
    <location>
        <begin position="383"/>
        <end position="748"/>
    </location>
</feature>
<keyword evidence="5" id="KW-0326">Glycosidase</keyword>
<dbReference type="InterPro" id="IPR017853">
    <property type="entry name" value="GH"/>
</dbReference>
<evidence type="ECO:0000256" key="6">
    <source>
        <dbReference type="ARBA" id="ARBA00023965"/>
    </source>
</evidence>
<dbReference type="InterPro" id="IPR013784">
    <property type="entry name" value="Carb-bd-like_fold"/>
</dbReference>
<dbReference type="EMBL" id="PREZ01000003">
    <property type="protein sequence ID" value="PPA70601.1"/>
    <property type="molecule type" value="Genomic_DNA"/>
</dbReference>
<reference evidence="11 12" key="1">
    <citation type="submission" date="2018-02" db="EMBL/GenBank/DDBJ databases">
        <title>Jeotgalibacillus proteolyticum sp. nov. a protease producing bacterium isolated from ocean sediments of Laizhou Bay.</title>
        <authorList>
            <person name="Li Y."/>
        </authorList>
    </citation>
    <scope>NUCLEOTIDE SEQUENCE [LARGE SCALE GENOMIC DNA]</scope>
    <source>
        <strain evidence="11 12">22-7</strain>
    </source>
</reference>
<dbReference type="SMART" id="SM00642">
    <property type="entry name" value="Aamy"/>
    <property type="match status" value="1"/>
</dbReference>
<evidence type="ECO:0000256" key="9">
    <source>
        <dbReference type="ARBA" id="ARBA00031076"/>
    </source>
</evidence>
<dbReference type="InterPro" id="IPR013780">
    <property type="entry name" value="Glyco_hydro_b"/>
</dbReference>
<dbReference type="GO" id="GO:0005975">
    <property type="term" value="P:carbohydrate metabolic process"/>
    <property type="evidence" value="ECO:0007669"/>
    <property type="project" value="InterPro"/>
</dbReference>
<dbReference type="SUPFAM" id="SSF49452">
    <property type="entry name" value="Starch-binding domain-like"/>
    <property type="match status" value="1"/>
</dbReference>
<dbReference type="InterPro" id="IPR014756">
    <property type="entry name" value="Ig_E-set"/>
</dbReference>
<keyword evidence="3" id="KW-0378">Hydrolase</keyword>
<dbReference type="GO" id="GO:0030246">
    <property type="term" value="F:carbohydrate binding"/>
    <property type="evidence" value="ECO:0007669"/>
    <property type="project" value="InterPro"/>
</dbReference>
<dbReference type="Proteomes" id="UP000239047">
    <property type="component" value="Unassembled WGS sequence"/>
</dbReference>